<reference evidence="2 3" key="1">
    <citation type="submission" date="2015-08" db="EMBL/GenBank/DDBJ databases">
        <title>Genome sequencing of Penicillium nordicum.</title>
        <authorList>
            <person name="Nguyen H.D."/>
            <person name="Seifert K.A."/>
        </authorList>
    </citation>
    <scope>NUCLEOTIDE SEQUENCE [LARGE SCALE GENOMIC DNA]</scope>
    <source>
        <strain evidence="2 3">DAOMC 185683</strain>
    </source>
</reference>
<dbReference type="EMBL" id="LHQQ01000258">
    <property type="protein sequence ID" value="KOS38338.1"/>
    <property type="molecule type" value="Genomic_DNA"/>
</dbReference>
<gene>
    <name evidence="2" type="ORF">ACN38_g10852</name>
</gene>
<feature type="region of interest" description="Disordered" evidence="1">
    <location>
        <begin position="1"/>
        <end position="98"/>
    </location>
</feature>
<keyword evidence="3" id="KW-1185">Reference proteome</keyword>
<sequence length="98" mass="11424">MQDVPLTKKKRKAARSLNSPSKQGPPLSISHYHTHVQMVHERGAEQEKRRENGEEYRRQGRNEAPFHSYMIPPNLEGASRKKKKKNKNKRKGRLLIAQ</sequence>
<accession>A0A0M8NTC8</accession>
<protein>
    <submittedName>
        <fullName evidence="2">Uncharacterized protein</fullName>
    </submittedName>
</protein>
<proteinExistence type="predicted"/>
<feature type="compositionally biased region" description="Basic and acidic residues" evidence="1">
    <location>
        <begin position="38"/>
        <end position="61"/>
    </location>
</feature>
<evidence type="ECO:0000256" key="1">
    <source>
        <dbReference type="SAM" id="MobiDB-lite"/>
    </source>
</evidence>
<comment type="caution">
    <text evidence="2">The sequence shown here is derived from an EMBL/GenBank/DDBJ whole genome shotgun (WGS) entry which is preliminary data.</text>
</comment>
<evidence type="ECO:0000313" key="2">
    <source>
        <dbReference type="EMBL" id="KOS38338.1"/>
    </source>
</evidence>
<organism evidence="2 3">
    <name type="scientific">Penicillium nordicum</name>
    <dbReference type="NCBI Taxonomy" id="229535"/>
    <lineage>
        <taxon>Eukaryota</taxon>
        <taxon>Fungi</taxon>
        <taxon>Dikarya</taxon>
        <taxon>Ascomycota</taxon>
        <taxon>Pezizomycotina</taxon>
        <taxon>Eurotiomycetes</taxon>
        <taxon>Eurotiomycetidae</taxon>
        <taxon>Eurotiales</taxon>
        <taxon>Aspergillaceae</taxon>
        <taxon>Penicillium</taxon>
    </lineage>
</organism>
<feature type="compositionally biased region" description="Basic residues" evidence="1">
    <location>
        <begin position="80"/>
        <end position="98"/>
    </location>
</feature>
<dbReference type="Proteomes" id="UP000037696">
    <property type="component" value="Unassembled WGS sequence"/>
</dbReference>
<name>A0A0M8NTC8_9EURO</name>
<evidence type="ECO:0000313" key="3">
    <source>
        <dbReference type="Proteomes" id="UP000037696"/>
    </source>
</evidence>
<dbReference type="AlphaFoldDB" id="A0A0M8NTC8"/>